<dbReference type="PANTHER" id="PTHR11265:SF0">
    <property type="entry name" value="12S RRNA N4-METHYLCYTIDINE METHYLTRANSFERASE"/>
    <property type="match status" value="1"/>
</dbReference>
<evidence type="ECO:0000256" key="2">
    <source>
        <dbReference type="ARBA" id="ARBA00022552"/>
    </source>
</evidence>
<organism evidence="7 8">
    <name type="scientific">Candidatus Taylorbacteria bacterium RIFCSPHIGHO2_02_FULL_44_12</name>
    <dbReference type="NCBI Taxonomy" id="1802308"/>
    <lineage>
        <taxon>Bacteria</taxon>
        <taxon>Candidatus Tayloriibacteriota</taxon>
    </lineage>
</organism>
<dbReference type="PANTHER" id="PTHR11265">
    <property type="entry name" value="S-ADENOSYL-METHYLTRANSFERASE MRAW"/>
    <property type="match status" value="1"/>
</dbReference>
<dbReference type="CDD" id="cd02440">
    <property type="entry name" value="AdoMet_MTases"/>
    <property type="match status" value="1"/>
</dbReference>
<keyword evidence="6" id="KW-0963">Cytoplasm</keyword>
<comment type="catalytic activity">
    <reaction evidence="6">
        <text>cytidine(1402) in 16S rRNA + S-adenosyl-L-methionine = N(4)-methylcytidine(1402) in 16S rRNA + S-adenosyl-L-homocysteine + H(+)</text>
        <dbReference type="Rhea" id="RHEA:42928"/>
        <dbReference type="Rhea" id="RHEA-COMP:10286"/>
        <dbReference type="Rhea" id="RHEA-COMP:10287"/>
        <dbReference type="ChEBI" id="CHEBI:15378"/>
        <dbReference type="ChEBI" id="CHEBI:57856"/>
        <dbReference type="ChEBI" id="CHEBI:59789"/>
        <dbReference type="ChEBI" id="CHEBI:74506"/>
        <dbReference type="ChEBI" id="CHEBI:82748"/>
        <dbReference type="EC" id="2.1.1.199"/>
    </reaction>
</comment>
<dbReference type="STRING" id="1802308.A3D50_00905"/>
<feature type="binding site" evidence="6">
    <location>
        <position position="104"/>
    </location>
    <ligand>
        <name>S-adenosyl-L-methionine</name>
        <dbReference type="ChEBI" id="CHEBI:59789"/>
    </ligand>
</feature>
<dbReference type="PIRSF" id="PIRSF004486">
    <property type="entry name" value="MraW"/>
    <property type="match status" value="1"/>
</dbReference>
<evidence type="ECO:0000256" key="5">
    <source>
        <dbReference type="ARBA" id="ARBA00022691"/>
    </source>
</evidence>
<comment type="caution">
    <text evidence="7">The sequence shown here is derived from an EMBL/GenBank/DDBJ whole genome shotgun (WGS) entry which is preliminary data.</text>
</comment>
<dbReference type="Gene3D" id="3.40.50.150">
    <property type="entry name" value="Vaccinia Virus protein VP39"/>
    <property type="match status" value="1"/>
</dbReference>
<reference evidence="7 8" key="1">
    <citation type="journal article" date="2016" name="Nat. Commun.">
        <title>Thousands of microbial genomes shed light on interconnected biogeochemical processes in an aquifer system.</title>
        <authorList>
            <person name="Anantharaman K."/>
            <person name="Brown C.T."/>
            <person name="Hug L.A."/>
            <person name="Sharon I."/>
            <person name="Castelle C.J."/>
            <person name="Probst A.J."/>
            <person name="Thomas B.C."/>
            <person name="Singh A."/>
            <person name="Wilkins M.J."/>
            <person name="Karaoz U."/>
            <person name="Brodie E.L."/>
            <person name="Williams K.H."/>
            <person name="Hubbard S.S."/>
            <person name="Banfield J.F."/>
        </authorList>
    </citation>
    <scope>NUCLEOTIDE SEQUENCE [LARGE SCALE GENOMIC DNA]</scope>
</reference>
<comment type="similarity">
    <text evidence="1 6">Belongs to the methyltransferase superfamily. RsmH family.</text>
</comment>
<dbReference type="NCBIfam" id="TIGR00006">
    <property type="entry name" value="16S rRNA (cytosine(1402)-N(4))-methyltransferase RsmH"/>
    <property type="match status" value="1"/>
</dbReference>
<dbReference type="Gene3D" id="1.10.150.170">
    <property type="entry name" value="Putative methyltransferase TM0872, insert domain"/>
    <property type="match status" value="1"/>
</dbReference>
<evidence type="ECO:0000313" key="8">
    <source>
        <dbReference type="Proteomes" id="UP000178413"/>
    </source>
</evidence>
<keyword evidence="5 6" id="KW-0949">S-adenosyl-L-methionine</keyword>
<feature type="binding site" evidence="6">
    <location>
        <position position="83"/>
    </location>
    <ligand>
        <name>S-adenosyl-L-methionine</name>
        <dbReference type="ChEBI" id="CHEBI:59789"/>
    </ligand>
</feature>
<evidence type="ECO:0000256" key="4">
    <source>
        <dbReference type="ARBA" id="ARBA00022679"/>
    </source>
</evidence>
<evidence type="ECO:0000256" key="1">
    <source>
        <dbReference type="ARBA" id="ARBA00010396"/>
    </source>
</evidence>
<dbReference type="InterPro" id="IPR023397">
    <property type="entry name" value="SAM-dep_MeTrfase_MraW_recog"/>
</dbReference>
<feature type="binding site" evidence="6">
    <location>
        <position position="56"/>
    </location>
    <ligand>
        <name>S-adenosyl-L-methionine</name>
        <dbReference type="ChEBI" id="CHEBI:59789"/>
    </ligand>
</feature>
<dbReference type="GO" id="GO:0070475">
    <property type="term" value="P:rRNA base methylation"/>
    <property type="evidence" value="ECO:0007669"/>
    <property type="project" value="UniProtKB-UniRule"/>
</dbReference>
<dbReference type="HAMAP" id="MF_01007">
    <property type="entry name" value="16SrRNA_methyltr_H"/>
    <property type="match status" value="1"/>
</dbReference>
<gene>
    <name evidence="6" type="primary">rsmH</name>
    <name evidence="7" type="ORF">A3D50_00905</name>
</gene>
<dbReference type="SUPFAM" id="SSF81799">
    <property type="entry name" value="Putative methyltransferase TM0872, insert domain"/>
    <property type="match status" value="1"/>
</dbReference>
<evidence type="ECO:0000256" key="6">
    <source>
        <dbReference type="HAMAP-Rule" id="MF_01007"/>
    </source>
</evidence>
<keyword evidence="4 6" id="KW-0808">Transferase</keyword>
<accession>A0A1G2MJE7</accession>
<sequence>MSSVHTAVLLHEVVNGLGLARNNKTLWYLDGTIGGSHHALAIAEALKFKVNIIGLDRDPSAIKRAAEILEGKAEKIILECQDFRHLDKSLDRNGITGVDYILFDLGISSDELENSGKGFSFLKDEPLLMTMGDPTNYTFTAKDIVNSWSEEDIANVIFAYGEERFARRIARKIVSYRDKKSIETSAELAEIISLAIPTPIRFKHHRIHPATRTFQALRIAVNDELSALKQGLVVGYERLNVGGRMAVISFHSLEDRIVKNFYRFLADRGAEILTKKPKIASAEETRENPRARSAKLRIIEKI</sequence>
<dbReference type="GO" id="GO:0005737">
    <property type="term" value="C:cytoplasm"/>
    <property type="evidence" value="ECO:0007669"/>
    <property type="project" value="UniProtKB-SubCell"/>
</dbReference>
<keyword evidence="2 6" id="KW-0698">rRNA processing</keyword>
<dbReference type="InterPro" id="IPR002903">
    <property type="entry name" value="RsmH"/>
</dbReference>
<dbReference type="InterPro" id="IPR029063">
    <property type="entry name" value="SAM-dependent_MTases_sf"/>
</dbReference>
<dbReference type="Pfam" id="PF01795">
    <property type="entry name" value="Methyltransf_5"/>
    <property type="match status" value="1"/>
</dbReference>
<dbReference type="SUPFAM" id="SSF53335">
    <property type="entry name" value="S-adenosyl-L-methionine-dependent methyltransferases"/>
    <property type="match status" value="1"/>
</dbReference>
<protein>
    <recommendedName>
        <fullName evidence="6">Ribosomal RNA small subunit methyltransferase H</fullName>
        <ecNumber evidence="6">2.1.1.199</ecNumber>
    </recommendedName>
    <alternativeName>
        <fullName evidence="6">16S rRNA m(4)C1402 methyltransferase</fullName>
    </alternativeName>
    <alternativeName>
        <fullName evidence="6">rRNA (cytosine-N(4)-)-methyltransferase RsmH</fullName>
    </alternativeName>
</protein>
<evidence type="ECO:0000313" key="7">
    <source>
        <dbReference type="EMBL" id="OHA23864.1"/>
    </source>
</evidence>
<dbReference type="Proteomes" id="UP000178413">
    <property type="component" value="Unassembled WGS sequence"/>
</dbReference>
<dbReference type="AlphaFoldDB" id="A0A1G2MJE7"/>
<comment type="function">
    <text evidence="6">Specifically methylates the N4 position of cytidine in position 1402 (C1402) of 16S rRNA.</text>
</comment>
<dbReference type="EMBL" id="MHRM01000017">
    <property type="protein sequence ID" value="OHA23864.1"/>
    <property type="molecule type" value="Genomic_DNA"/>
</dbReference>
<comment type="subcellular location">
    <subcellularLocation>
        <location evidence="6">Cytoplasm</location>
    </subcellularLocation>
</comment>
<dbReference type="GO" id="GO:0071424">
    <property type="term" value="F:rRNA (cytosine-N4-)-methyltransferase activity"/>
    <property type="evidence" value="ECO:0007669"/>
    <property type="project" value="UniProtKB-UniRule"/>
</dbReference>
<proteinExistence type="inferred from homology"/>
<evidence type="ECO:0000256" key="3">
    <source>
        <dbReference type="ARBA" id="ARBA00022603"/>
    </source>
</evidence>
<dbReference type="EC" id="2.1.1.199" evidence="6"/>
<keyword evidence="3 6" id="KW-0489">Methyltransferase</keyword>
<name>A0A1G2MJE7_9BACT</name>
<comment type="caution">
    <text evidence="6">Lacks conserved residue(s) required for the propagation of feature annotation.</text>
</comment>